<gene>
    <name evidence="6" type="ORF">SD10_06130</name>
</gene>
<comment type="similarity">
    <text evidence="1">Belongs to the Gfo/Idh/MocA family.</text>
</comment>
<dbReference type="InterPro" id="IPR008354">
    <property type="entry name" value="Glc-Fru_OxRdtase_bac"/>
</dbReference>
<evidence type="ECO:0000256" key="1">
    <source>
        <dbReference type="ARBA" id="ARBA00010928"/>
    </source>
</evidence>
<dbReference type="InterPro" id="IPR004104">
    <property type="entry name" value="Gfo/Idh/MocA-like_OxRdtase_C"/>
</dbReference>
<evidence type="ECO:0000259" key="5">
    <source>
        <dbReference type="Pfam" id="PF02894"/>
    </source>
</evidence>
<accession>A0A0E3V5Y2</accession>
<feature type="domain" description="Gfo/Idh/MocA-like oxidoreductase N-terminal" evidence="4">
    <location>
        <begin position="111"/>
        <end position="234"/>
    </location>
</feature>
<dbReference type="OrthoDB" id="9795543at2"/>
<feature type="region of interest" description="Disordered" evidence="3">
    <location>
        <begin position="40"/>
        <end position="59"/>
    </location>
</feature>
<evidence type="ECO:0000256" key="3">
    <source>
        <dbReference type="SAM" id="MobiDB-lite"/>
    </source>
</evidence>
<dbReference type="InterPro" id="IPR000683">
    <property type="entry name" value="Gfo/Idh/MocA-like_OxRdtase_N"/>
</dbReference>
<dbReference type="EMBL" id="CP010429">
    <property type="protein sequence ID" value="AKD54552.1"/>
    <property type="molecule type" value="Genomic_DNA"/>
</dbReference>
<evidence type="ECO:0000256" key="2">
    <source>
        <dbReference type="ARBA" id="ARBA00023002"/>
    </source>
</evidence>
<dbReference type="PANTHER" id="PTHR22604">
    <property type="entry name" value="OXIDOREDUCTASES"/>
    <property type="match status" value="1"/>
</dbReference>
<keyword evidence="7" id="KW-1185">Reference proteome</keyword>
<dbReference type="RefSeq" id="WP_046376150.1">
    <property type="nucleotide sequence ID" value="NZ_CP010429.1"/>
</dbReference>
<dbReference type="STRING" id="1379870.SD10_06130"/>
<evidence type="ECO:0000313" key="7">
    <source>
        <dbReference type="Proteomes" id="UP000033054"/>
    </source>
</evidence>
<keyword evidence="2" id="KW-0560">Oxidoreductase</keyword>
<feature type="region of interest" description="Disordered" evidence="3">
    <location>
        <begin position="88"/>
        <end position="110"/>
    </location>
</feature>
<dbReference type="GO" id="GO:0000166">
    <property type="term" value="F:nucleotide binding"/>
    <property type="evidence" value="ECO:0007669"/>
    <property type="project" value="InterPro"/>
</dbReference>
<dbReference type="GO" id="GO:0016491">
    <property type="term" value="F:oxidoreductase activity"/>
    <property type="evidence" value="ECO:0007669"/>
    <property type="project" value="UniProtKB-KW"/>
</dbReference>
<dbReference type="Proteomes" id="UP000033054">
    <property type="component" value="Chromosome"/>
</dbReference>
<protein>
    <submittedName>
        <fullName evidence="6">Dehydrogenase</fullName>
    </submittedName>
</protein>
<dbReference type="InterPro" id="IPR050984">
    <property type="entry name" value="Gfo/Idh/MocA_domain"/>
</dbReference>
<dbReference type="SUPFAM" id="SSF51735">
    <property type="entry name" value="NAD(P)-binding Rossmann-fold domains"/>
    <property type="match status" value="1"/>
</dbReference>
<dbReference type="SUPFAM" id="SSF55347">
    <property type="entry name" value="Glyceraldehyde-3-phosphate dehydrogenase-like, C-terminal domain"/>
    <property type="match status" value="1"/>
</dbReference>
<dbReference type="Gene3D" id="3.30.360.10">
    <property type="entry name" value="Dihydrodipicolinate Reductase, domain 2"/>
    <property type="match status" value="1"/>
</dbReference>
<name>A0A0E3V5Y2_9BACT</name>
<dbReference type="HOGENOM" id="CLU_023194_5_1_10"/>
<dbReference type="Pfam" id="PF02894">
    <property type="entry name" value="GFO_IDH_MocA_C"/>
    <property type="match status" value="1"/>
</dbReference>
<dbReference type="KEGG" id="srd:SD10_06130"/>
<evidence type="ECO:0000259" key="4">
    <source>
        <dbReference type="Pfam" id="PF01408"/>
    </source>
</evidence>
<reference evidence="6 7" key="1">
    <citation type="journal article" date="2014" name="Curr. Microbiol.">
        <title>Spirosoma radiotolerans sp. nov., a gamma-radiation-resistant bacterium isolated from gamma ray-irradiated soil.</title>
        <authorList>
            <person name="Lee J.J."/>
            <person name="Srinivasan S."/>
            <person name="Lim S."/>
            <person name="Joe M."/>
            <person name="Im S."/>
            <person name="Bae S.I."/>
            <person name="Park K.R."/>
            <person name="Han J.H."/>
            <person name="Park S.H."/>
            <person name="Joo B.M."/>
            <person name="Park S.J."/>
            <person name="Kim M.K."/>
        </authorList>
    </citation>
    <scope>NUCLEOTIDE SEQUENCE [LARGE SCALE GENOMIC DNA]</scope>
    <source>
        <strain evidence="6 7">DG5A</strain>
    </source>
</reference>
<dbReference type="InterPro" id="IPR036291">
    <property type="entry name" value="NAD(P)-bd_dom_sf"/>
</dbReference>
<dbReference type="PRINTS" id="PR01775">
    <property type="entry name" value="GLFROXRDTASE"/>
</dbReference>
<dbReference type="PANTHER" id="PTHR22604:SF105">
    <property type="entry name" value="TRANS-1,2-DIHYDROBENZENE-1,2-DIOL DEHYDROGENASE"/>
    <property type="match status" value="1"/>
</dbReference>
<evidence type="ECO:0000313" key="6">
    <source>
        <dbReference type="EMBL" id="AKD54552.1"/>
    </source>
</evidence>
<feature type="domain" description="Gfo/Idh/MocA-like oxidoreductase C-terminal" evidence="5">
    <location>
        <begin position="246"/>
        <end position="445"/>
    </location>
</feature>
<dbReference type="AlphaFoldDB" id="A0A0E3V5Y2"/>
<proteinExistence type="inferred from homology"/>
<dbReference type="Pfam" id="PF01408">
    <property type="entry name" value="GFO_IDH_MocA"/>
    <property type="match status" value="1"/>
</dbReference>
<sequence length="462" mass="51732">MNRFTELVKTMLDESMSSQSRQAFLKRMGRTLAVGATGGLLTTYGRNEPPRPDSRSALAQADTVPHIQPVSPPAVIPPKVDEPIKLEPIRGDADRQSPPTPSPQPPDTRVGYAVVGLGHLALENILPAFGRSRKSKLVALVSGSPEKLQKVAQQYGVKPQNCYSYDTYDQLKDNPDVQVIYIVLPNAMHAEYTIRGAQAGKHILSEKPMAASSAEAQAMIDACNKAGRKLMVAYRIQYEPNNRYVRELVRQKQYGAPKMLQLHNAQVEANPNHWRHIRALAGGGSLPDIGLYCLNTARFILGEEPTEVFAYQYSTPGNPLFREVEELVSWQMRFPSGVIANCASDYYAHESRWYRVLSERGWLNLENAFAYNGLQLQQSFAVGQAEHNDHTYLMEKDQFATEMDHFSDCIQQNKQPFTPGEEGLQDHRIMEAIYQSAQQGKPVQLPLITKLDPFRGPEPQLT</sequence>
<organism evidence="6 7">
    <name type="scientific">Spirosoma radiotolerans</name>
    <dbReference type="NCBI Taxonomy" id="1379870"/>
    <lineage>
        <taxon>Bacteria</taxon>
        <taxon>Pseudomonadati</taxon>
        <taxon>Bacteroidota</taxon>
        <taxon>Cytophagia</taxon>
        <taxon>Cytophagales</taxon>
        <taxon>Cytophagaceae</taxon>
        <taxon>Spirosoma</taxon>
    </lineage>
</organism>
<dbReference type="PATRIC" id="fig|1379870.5.peg.1327"/>
<dbReference type="Gene3D" id="3.40.50.720">
    <property type="entry name" value="NAD(P)-binding Rossmann-like Domain"/>
    <property type="match status" value="1"/>
</dbReference>